<dbReference type="NCBIfam" id="TIGR01186">
    <property type="entry name" value="proV"/>
    <property type="match status" value="1"/>
</dbReference>
<evidence type="ECO:0000256" key="5">
    <source>
        <dbReference type="ARBA" id="ARBA00022970"/>
    </source>
</evidence>
<keyword evidence="3 8" id="KW-0547">Nucleotide-binding</keyword>
<protein>
    <recommendedName>
        <fullName evidence="8">Quaternary amine transport ATP-binding protein</fullName>
        <ecNumber evidence="8">7.6.2.9</ecNumber>
    </recommendedName>
</protein>
<dbReference type="SUPFAM" id="SSF52540">
    <property type="entry name" value="P-loop containing nucleoside triphosphate hydrolases"/>
    <property type="match status" value="1"/>
</dbReference>
<dbReference type="GO" id="GO:0005524">
    <property type="term" value="F:ATP binding"/>
    <property type="evidence" value="ECO:0007669"/>
    <property type="project" value="UniProtKB-UniRule"/>
</dbReference>
<keyword evidence="5" id="KW-0029">Amino-acid transport</keyword>
<dbReference type="PANTHER" id="PTHR43869">
    <property type="entry name" value="GLYCINE BETAINE/PROLINE BETAINE TRANSPORT SYSTEM ATP-BINDING PROTEIN PROV"/>
    <property type="match status" value="1"/>
</dbReference>
<dbReference type="CDD" id="cd03294">
    <property type="entry name" value="ABC_Pro_Gly_Betaine"/>
    <property type="match status" value="1"/>
</dbReference>
<dbReference type="AlphaFoldDB" id="A0A0R2JNM1"/>
<dbReference type="InterPro" id="IPR046342">
    <property type="entry name" value="CBS_dom_sf"/>
</dbReference>
<evidence type="ECO:0000256" key="6">
    <source>
        <dbReference type="ARBA" id="ARBA00023122"/>
    </source>
</evidence>
<evidence type="ECO:0000256" key="8">
    <source>
        <dbReference type="RuleBase" id="RU369116"/>
    </source>
</evidence>
<keyword evidence="12" id="KW-1185">Reference proteome</keyword>
<dbReference type="GO" id="GO:0005886">
    <property type="term" value="C:plasma membrane"/>
    <property type="evidence" value="ECO:0007669"/>
    <property type="project" value="UniProtKB-SubCell"/>
</dbReference>
<keyword evidence="6 7" id="KW-0129">CBS domain</keyword>
<name>A0A0R2JNM1_9LACO</name>
<dbReference type="InterPro" id="IPR051921">
    <property type="entry name" value="ABC_osmolyte_uptake_ATP-bind"/>
</dbReference>
<dbReference type="EC" id="7.6.2.9" evidence="8"/>
<dbReference type="PROSITE" id="PS51371">
    <property type="entry name" value="CBS"/>
    <property type="match status" value="2"/>
</dbReference>
<keyword evidence="8" id="KW-0997">Cell inner membrane</keyword>
<dbReference type="GO" id="GO:0006970">
    <property type="term" value="P:response to osmotic stress"/>
    <property type="evidence" value="ECO:0007669"/>
    <property type="project" value="UniProtKB-ARBA"/>
</dbReference>
<dbReference type="PROSITE" id="PS50893">
    <property type="entry name" value="ABC_TRANSPORTER_2"/>
    <property type="match status" value="1"/>
</dbReference>
<evidence type="ECO:0000256" key="3">
    <source>
        <dbReference type="ARBA" id="ARBA00022741"/>
    </source>
</evidence>
<keyword evidence="8" id="KW-1003">Cell membrane</keyword>
<comment type="caution">
    <text evidence="11">The sequence shown here is derived from an EMBL/GenBank/DDBJ whole genome shotgun (WGS) entry which is preliminary data.</text>
</comment>
<feature type="domain" description="CBS" evidence="10">
    <location>
        <begin position="361"/>
        <end position="416"/>
    </location>
</feature>
<evidence type="ECO:0000256" key="2">
    <source>
        <dbReference type="ARBA" id="ARBA00022448"/>
    </source>
</evidence>
<sequence>MGFLFFYNLPENERRSSVTEKNEKIKVDHLTKIFGSQINKAQELLSEGKSKAEILAQTGSNVGVDDANFTINDNEIFVIMGLSGSGKSTLLRMFNRLIEPTSGTIFVDGENIMQLDKKGLLELRRKKMSMVFQDFALLPNRTIIENAAFGLEVQGVAKTERDKKAHESLEMVGLKGYDNSYPNELSGGMQQRVGLARAITNDPDILLMDEAFSALDPLNRREMQNELLELQHKLHKTIIFISHDLNEALRIGDRILMMHDGDVVQIATPEDLLTHPKNDYVKKFIENVDRSKILTAGNIMVKPNTINIEKDGPKLALRRMNQDQISSIFVVDNDKHFLGLIDADDVSDLIKNNERDLHKILNTNVPTTSSDTAIAELFAQISKSPVPFAVIDDEKHLEGIILRSTLLEAISSNTSEGGNDNE</sequence>
<evidence type="ECO:0000313" key="12">
    <source>
        <dbReference type="Proteomes" id="UP000051565"/>
    </source>
</evidence>
<dbReference type="Pfam" id="PF00005">
    <property type="entry name" value="ABC_tran"/>
    <property type="match status" value="1"/>
</dbReference>
<evidence type="ECO:0000259" key="9">
    <source>
        <dbReference type="PROSITE" id="PS50893"/>
    </source>
</evidence>
<dbReference type="InterPro" id="IPR027417">
    <property type="entry name" value="P-loop_NTPase"/>
</dbReference>
<comment type="subcellular location">
    <subcellularLocation>
        <location evidence="8">Cell inner membrane</location>
        <topology evidence="8">Peripheral membrane protein</topology>
    </subcellularLocation>
</comment>
<dbReference type="GO" id="GO:0006865">
    <property type="term" value="P:amino acid transport"/>
    <property type="evidence" value="ECO:0007669"/>
    <property type="project" value="UniProtKB-UniRule"/>
</dbReference>
<evidence type="ECO:0000256" key="4">
    <source>
        <dbReference type="ARBA" id="ARBA00022840"/>
    </source>
</evidence>
<dbReference type="EMBL" id="JQBT01000033">
    <property type="protein sequence ID" value="KRN78722.1"/>
    <property type="molecule type" value="Genomic_DNA"/>
</dbReference>
<dbReference type="SMART" id="SM00382">
    <property type="entry name" value="AAA"/>
    <property type="match status" value="1"/>
</dbReference>
<keyword evidence="2 8" id="KW-0813">Transport</keyword>
<dbReference type="GO" id="GO:0015418">
    <property type="term" value="F:ABC-type quaternary ammonium compound transporting activity"/>
    <property type="evidence" value="ECO:0007669"/>
    <property type="project" value="UniProtKB-EC"/>
</dbReference>
<organism evidence="11 12">
    <name type="scientific">Fructilactobacillus lindneri DSM 20690 = JCM 11027</name>
    <dbReference type="NCBI Taxonomy" id="1122148"/>
    <lineage>
        <taxon>Bacteria</taxon>
        <taxon>Bacillati</taxon>
        <taxon>Bacillota</taxon>
        <taxon>Bacilli</taxon>
        <taxon>Lactobacillales</taxon>
        <taxon>Lactobacillaceae</taxon>
        <taxon>Fructilactobacillus</taxon>
    </lineage>
</organism>
<dbReference type="FunFam" id="3.40.50.300:FF:000201">
    <property type="entry name" value="Glycine betaine/L-proline ABC transporter ATP-binding protein"/>
    <property type="match status" value="1"/>
</dbReference>
<dbReference type="PROSITE" id="PS00211">
    <property type="entry name" value="ABC_TRANSPORTER_1"/>
    <property type="match status" value="1"/>
</dbReference>
<evidence type="ECO:0000313" key="11">
    <source>
        <dbReference type="EMBL" id="KRN78722.1"/>
    </source>
</evidence>
<evidence type="ECO:0000259" key="10">
    <source>
        <dbReference type="PROSITE" id="PS51371"/>
    </source>
</evidence>
<proteinExistence type="inferred from homology"/>
<comment type="catalytic activity">
    <reaction evidence="8">
        <text>a quaternary ammonium(out) + ATP + H2O = a quaternary ammonium(in) + ADP + phosphate + H(+)</text>
        <dbReference type="Rhea" id="RHEA:11036"/>
        <dbReference type="ChEBI" id="CHEBI:15377"/>
        <dbReference type="ChEBI" id="CHEBI:15378"/>
        <dbReference type="ChEBI" id="CHEBI:30616"/>
        <dbReference type="ChEBI" id="CHEBI:35267"/>
        <dbReference type="ChEBI" id="CHEBI:43474"/>
        <dbReference type="ChEBI" id="CHEBI:456216"/>
    </reaction>
</comment>
<dbReference type="InterPro" id="IPR017871">
    <property type="entry name" value="ABC_transporter-like_CS"/>
</dbReference>
<comment type="subunit">
    <text evidence="8">The complex is probably composed of two ATP-binding proteins, two transmembrane proteins and a solute-binding protein.</text>
</comment>
<reference evidence="11 12" key="1">
    <citation type="journal article" date="2015" name="Genome Announc.">
        <title>Expanding the biotechnology potential of lactobacilli through comparative genomics of 213 strains and associated genera.</title>
        <authorList>
            <person name="Sun Z."/>
            <person name="Harris H.M."/>
            <person name="McCann A."/>
            <person name="Guo C."/>
            <person name="Argimon S."/>
            <person name="Zhang W."/>
            <person name="Yang X."/>
            <person name="Jeffery I.B."/>
            <person name="Cooney J.C."/>
            <person name="Kagawa T.F."/>
            <person name="Liu W."/>
            <person name="Song Y."/>
            <person name="Salvetti E."/>
            <person name="Wrobel A."/>
            <person name="Rasinkangas P."/>
            <person name="Parkhill J."/>
            <person name="Rea M.C."/>
            <person name="O'Sullivan O."/>
            <person name="Ritari J."/>
            <person name="Douillard F.P."/>
            <person name="Paul Ross R."/>
            <person name="Yang R."/>
            <person name="Briner A.E."/>
            <person name="Felis G.E."/>
            <person name="de Vos W.M."/>
            <person name="Barrangou R."/>
            <person name="Klaenhammer T.R."/>
            <person name="Caufield P.W."/>
            <person name="Cui Y."/>
            <person name="Zhang H."/>
            <person name="O'Toole P.W."/>
        </authorList>
    </citation>
    <scope>NUCLEOTIDE SEQUENCE [LARGE SCALE GENOMIC DNA]</scope>
    <source>
        <strain evidence="11 12">DSM 20690</strain>
    </source>
</reference>
<dbReference type="SUPFAM" id="SSF54631">
    <property type="entry name" value="CBS-domain pair"/>
    <property type="match status" value="1"/>
</dbReference>
<feature type="domain" description="CBS" evidence="10">
    <location>
        <begin position="299"/>
        <end position="357"/>
    </location>
</feature>
<dbReference type="InterPro" id="IPR005892">
    <property type="entry name" value="Gly-betaine_transp_ATP-bd"/>
</dbReference>
<dbReference type="PATRIC" id="fig|1122148.6.peg.1025"/>
<accession>A0A0R2JNM1</accession>
<dbReference type="Gene3D" id="3.40.50.300">
    <property type="entry name" value="P-loop containing nucleotide triphosphate hydrolases"/>
    <property type="match status" value="1"/>
</dbReference>
<dbReference type="GO" id="GO:0016887">
    <property type="term" value="F:ATP hydrolysis activity"/>
    <property type="evidence" value="ECO:0007669"/>
    <property type="project" value="UniProtKB-UniRule"/>
</dbReference>
<dbReference type="Gene3D" id="3.10.580.10">
    <property type="entry name" value="CBS-domain"/>
    <property type="match status" value="1"/>
</dbReference>
<dbReference type="GO" id="GO:0031460">
    <property type="term" value="P:glycine betaine transport"/>
    <property type="evidence" value="ECO:0007669"/>
    <property type="project" value="InterPro"/>
</dbReference>
<evidence type="ECO:0000256" key="7">
    <source>
        <dbReference type="PROSITE-ProRule" id="PRU00703"/>
    </source>
</evidence>
<dbReference type="PANTHER" id="PTHR43869:SF1">
    <property type="entry name" value="GLYCINE BETAINE_PROLINE BETAINE TRANSPORT SYSTEM ATP-BINDING PROTEIN PROV"/>
    <property type="match status" value="1"/>
</dbReference>
<dbReference type="InterPro" id="IPR003593">
    <property type="entry name" value="AAA+_ATPase"/>
</dbReference>
<dbReference type="STRING" id="53444.AYR59_03120"/>
<feature type="domain" description="ABC transporter" evidence="9">
    <location>
        <begin position="25"/>
        <end position="285"/>
    </location>
</feature>
<dbReference type="Pfam" id="PF00571">
    <property type="entry name" value="CBS"/>
    <property type="match status" value="2"/>
</dbReference>
<gene>
    <name evidence="11" type="ORF">IV52_GL000999</name>
</gene>
<dbReference type="InterPro" id="IPR003439">
    <property type="entry name" value="ABC_transporter-like_ATP-bd"/>
</dbReference>
<keyword evidence="8" id="KW-0472">Membrane</keyword>
<evidence type="ECO:0000256" key="1">
    <source>
        <dbReference type="ARBA" id="ARBA00005417"/>
    </source>
</evidence>
<dbReference type="InterPro" id="IPR000644">
    <property type="entry name" value="CBS_dom"/>
</dbReference>
<dbReference type="Proteomes" id="UP000051565">
    <property type="component" value="Unassembled WGS sequence"/>
</dbReference>
<keyword evidence="4 8" id="KW-0067">ATP-binding</keyword>
<comment type="similarity">
    <text evidence="1 8">Belongs to the ABC transporter superfamily.</text>
</comment>